<dbReference type="AlphaFoldDB" id="A0A167VJM3"/>
<organism evidence="1 3">
    <name type="scientific">Athelia psychrophila</name>
    <dbReference type="NCBI Taxonomy" id="1759441"/>
    <lineage>
        <taxon>Eukaryota</taxon>
        <taxon>Fungi</taxon>
        <taxon>Dikarya</taxon>
        <taxon>Basidiomycota</taxon>
        <taxon>Agaricomycotina</taxon>
        <taxon>Agaricomycetes</taxon>
        <taxon>Agaricomycetidae</taxon>
        <taxon>Atheliales</taxon>
        <taxon>Atheliaceae</taxon>
        <taxon>Athelia</taxon>
    </lineage>
</organism>
<protein>
    <submittedName>
        <fullName evidence="1">Uncharacterized protein</fullName>
    </submittedName>
</protein>
<dbReference type="EMBL" id="KV417506">
    <property type="protein sequence ID" value="KZP27866.1"/>
    <property type="molecule type" value="Genomic_DNA"/>
</dbReference>
<proteinExistence type="predicted"/>
<keyword evidence="3" id="KW-1185">Reference proteome</keyword>
<gene>
    <name evidence="2" type="ORF">FIBSPDRAFT_853046</name>
    <name evidence="1" type="ORF">FIBSPDRAFT_877890</name>
</gene>
<name>A0A167VJM3_9AGAM</name>
<evidence type="ECO:0000313" key="1">
    <source>
        <dbReference type="EMBL" id="KZP05084.1"/>
    </source>
</evidence>
<dbReference type="EMBL" id="KV417863">
    <property type="protein sequence ID" value="KZP05084.1"/>
    <property type="molecule type" value="Genomic_DNA"/>
</dbReference>
<dbReference type="Proteomes" id="UP000076532">
    <property type="component" value="Unassembled WGS sequence"/>
</dbReference>
<evidence type="ECO:0000313" key="3">
    <source>
        <dbReference type="Proteomes" id="UP000076532"/>
    </source>
</evidence>
<reference evidence="1 3" key="1">
    <citation type="journal article" date="2016" name="Mol. Biol. Evol.">
        <title>Comparative Genomics of Early-Diverging Mushroom-Forming Fungi Provides Insights into the Origins of Lignocellulose Decay Capabilities.</title>
        <authorList>
            <person name="Nagy L.G."/>
            <person name="Riley R."/>
            <person name="Tritt A."/>
            <person name="Adam C."/>
            <person name="Daum C."/>
            <person name="Floudas D."/>
            <person name="Sun H."/>
            <person name="Yadav J.S."/>
            <person name="Pangilinan J."/>
            <person name="Larsson K.H."/>
            <person name="Matsuura K."/>
            <person name="Barry K."/>
            <person name="Labutti K."/>
            <person name="Kuo R."/>
            <person name="Ohm R.A."/>
            <person name="Bhattacharya S.S."/>
            <person name="Shirouzu T."/>
            <person name="Yoshinaga Y."/>
            <person name="Martin F.M."/>
            <person name="Grigoriev I.V."/>
            <person name="Hibbett D.S."/>
        </authorList>
    </citation>
    <scope>NUCLEOTIDE SEQUENCE [LARGE SCALE GENOMIC DNA]</scope>
    <source>
        <strain evidence="1 3">CBS 109695</strain>
    </source>
</reference>
<accession>A0A167VJM3</accession>
<evidence type="ECO:0000313" key="2">
    <source>
        <dbReference type="EMBL" id="KZP27866.1"/>
    </source>
</evidence>
<sequence length="74" mass="8477">MQRQYDVVQTVELISLSEMKSYISKISPDLTDSDDRESYWEHLLLGWMKFVAPLTSSSVDGVSHLKCVQDALRV</sequence>